<dbReference type="EMBL" id="CP012669">
    <property type="protein sequence ID" value="ALE15413.1"/>
    <property type="molecule type" value="Genomic_DNA"/>
</dbReference>
<evidence type="ECO:0000313" key="4">
    <source>
        <dbReference type="EMBL" id="ALE15413.1"/>
    </source>
</evidence>
<evidence type="ECO:0000259" key="3">
    <source>
        <dbReference type="Pfam" id="PF09990"/>
    </source>
</evidence>
<feature type="transmembrane region" description="Helical" evidence="1">
    <location>
        <begin position="140"/>
        <end position="162"/>
    </location>
</feature>
<feature type="signal peptide" evidence="2">
    <location>
        <begin position="1"/>
        <end position="26"/>
    </location>
</feature>
<sequence length="232" mass="24575">MKPSRSFRLMLAPVAAAFLISPAAGNAHEGHKKDMSEAEMAQMEMQDKSAAHHGNANAMHDAMKKGELDGTAMPTVAPQTAEQALAARIAENRVTSTSDFLGRLHPVAAHFPIALLLLAALAELMLAVRPSLGLETTVRFLVGGGAIGAFVAAVFGWFAGGWRLEDRSETLGLHRWNGTAIAGVALIAAWLAFRARNRTLLRVLLAALAAALVLQGYHGGEMVFGPNHLGLE</sequence>
<keyword evidence="1" id="KW-1133">Transmembrane helix</keyword>
<feature type="transmembrane region" description="Helical" evidence="1">
    <location>
        <begin position="200"/>
        <end position="218"/>
    </location>
</feature>
<gene>
    <name evidence="4" type="ORF">AMC99_00097</name>
</gene>
<accession>A0A0M4MTG3</accession>
<dbReference type="RefSeq" id="WP_061921368.1">
    <property type="nucleotide sequence ID" value="NZ_CP012669.1"/>
</dbReference>
<proteinExistence type="predicted"/>
<dbReference type="AlphaFoldDB" id="A0A0M4MTG3"/>
<evidence type="ECO:0000313" key="5">
    <source>
        <dbReference type="Proteomes" id="UP000057938"/>
    </source>
</evidence>
<organism evidence="4 5">
    <name type="scientific">Altererythrobacter epoxidivorans</name>
    <dbReference type="NCBI Taxonomy" id="361183"/>
    <lineage>
        <taxon>Bacteria</taxon>
        <taxon>Pseudomonadati</taxon>
        <taxon>Pseudomonadota</taxon>
        <taxon>Alphaproteobacteria</taxon>
        <taxon>Sphingomonadales</taxon>
        <taxon>Erythrobacteraceae</taxon>
        <taxon>Altererythrobacter</taxon>
    </lineage>
</organism>
<evidence type="ECO:0000256" key="2">
    <source>
        <dbReference type="SAM" id="SignalP"/>
    </source>
</evidence>
<name>A0A0M4MTG3_9SPHN</name>
<keyword evidence="1" id="KW-0812">Transmembrane</keyword>
<feature type="transmembrane region" description="Helical" evidence="1">
    <location>
        <begin position="174"/>
        <end position="193"/>
    </location>
</feature>
<reference evidence="4 5" key="1">
    <citation type="submission" date="2015-09" db="EMBL/GenBank/DDBJ databases">
        <title>Complete genome sequence of a benzo[a]pyrene-degrading bacterium Altererythrobacter epoxidivorans CGMCC 1.7731T.</title>
        <authorList>
            <person name="Li Z."/>
            <person name="Cheng H."/>
            <person name="Huo Y."/>
            <person name="Xu X."/>
        </authorList>
    </citation>
    <scope>NUCLEOTIDE SEQUENCE [LARGE SCALE GENOMIC DNA]</scope>
    <source>
        <strain evidence="4 5">CGMCC 1.7731</strain>
    </source>
</reference>
<keyword evidence="5" id="KW-1185">Reference proteome</keyword>
<dbReference type="KEGG" id="aep:AMC99_00097"/>
<evidence type="ECO:0000256" key="1">
    <source>
        <dbReference type="SAM" id="Phobius"/>
    </source>
</evidence>
<keyword evidence="1" id="KW-0472">Membrane</keyword>
<feature type="transmembrane region" description="Helical" evidence="1">
    <location>
        <begin position="107"/>
        <end position="128"/>
    </location>
</feature>
<dbReference type="PATRIC" id="fig|361183.4.peg.100"/>
<dbReference type="Proteomes" id="UP000057938">
    <property type="component" value="Chromosome"/>
</dbReference>
<feature type="chain" id="PRO_5005798640" evidence="2">
    <location>
        <begin position="27"/>
        <end position="232"/>
    </location>
</feature>
<dbReference type="OrthoDB" id="7500556at2"/>
<dbReference type="InterPro" id="IPR019251">
    <property type="entry name" value="DUF2231_TM"/>
</dbReference>
<keyword evidence="2" id="KW-0732">Signal</keyword>
<dbReference type="STRING" id="361183.AMC99_00097"/>
<protein>
    <submittedName>
        <fullName evidence="4">Putative vegetatible incompatibility protein HET-E-1</fullName>
    </submittedName>
</protein>
<feature type="domain" description="DUF2231" evidence="3">
    <location>
        <begin position="104"/>
        <end position="224"/>
    </location>
</feature>
<dbReference type="Pfam" id="PF09990">
    <property type="entry name" value="DUF2231"/>
    <property type="match status" value="1"/>
</dbReference>